<gene>
    <name evidence="2" type="ORF">MNB_SV-12-769</name>
</gene>
<sequence length="225" mass="27148">MSYITTNQLTKELNTTRAELIVKLQRLEFIDHKGKLTKRGIKNGGEYKNYMGTEYISWQDKDKIINLLNKKQTILGKIFNRDKSNNTKEQKEQKKEKSKKNIKKNIDPRKSYKEPQYRTEDGHYVRSKAELIIDNWLYHQNIVHAYEKRLPTEENLLSDFYLPQGKVYIEFWGYENQEAYIKRKKIKQQIYKKYNFKLIELNDKEVQNLDDILPKILLKFNIQAY</sequence>
<feature type="compositionally biased region" description="Basic and acidic residues" evidence="1">
    <location>
        <begin position="104"/>
        <end position="117"/>
    </location>
</feature>
<dbReference type="EMBL" id="FPHE01000021">
    <property type="protein sequence ID" value="SFV51459.1"/>
    <property type="molecule type" value="Genomic_DNA"/>
</dbReference>
<feature type="compositionally biased region" description="Basic and acidic residues" evidence="1">
    <location>
        <begin position="81"/>
        <end position="95"/>
    </location>
</feature>
<protein>
    <recommendedName>
        <fullName evidence="3">Glycerol kinase</fullName>
    </recommendedName>
</protein>
<evidence type="ECO:0000256" key="1">
    <source>
        <dbReference type="SAM" id="MobiDB-lite"/>
    </source>
</evidence>
<name>A0A1W1BDB0_9ZZZZ</name>
<dbReference type="Gene3D" id="3.40.960.10">
    <property type="entry name" value="VSR Endonuclease"/>
    <property type="match status" value="1"/>
</dbReference>
<reference evidence="2" key="1">
    <citation type="submission" date="2016-10" db="EMBL/GenBank/DDBJ databases">
        <authorList>
            <person name="de Groot N.N."/>
        </authorList>
    </citation>
    <scope>NUCLEOTIDE SEQUENCE</scope>
</reference>
<proteinExistence type="predicted"/>
<accession>A0A1W1BDB0</accession>
<evidence type="ECO:0000313" key="2">
    <source>
        <dbReference type="EMBL" id="SFV51459.1"/>
    </source>
</evidence>
<feature type="region of interest" description="Disordered" evidence="1">
    <location>
        <begin position="81"/>
        <end position="117"/>
    </location>
</feature>
<organism evidence="2">
    <name type="scientific">hydrothermal vent metagenome</name>
    <dbReference type="NCBI Taxonomy" id="652676"/>
    <lineage>
        <taxon>unclassified sequences</taxon>
        <taxon>metagenomes</taxon>
        <taxon>ecological metagenomes</taxon>
    </lineage>
</organism>
<dbReference type="AlphaFoldDB" id="A0A1W1BDB0"/>
<evidence type="ECO:0008006" key="3">
    <source>
        <dbReference type="Google" id="ProtNLM"/>
    </source>
</evidence>